<dbReference type="Proteomes" id="UP000507222">
    <property type="component" value="Unassembled WGS sequence"/>
</dbReference>
<sequence>MMRPFEAFPRTDSGHDLPSHPAIAGSIFFPHVADSWVAGSIDHPCSSVDCPCAHHHS</sequence>
<organism evidence="2 4">
    <name type="scientific">Prunus armeniaca</name>
    <name type="common">Apricot</name>
    <name type="synonym">Armeniaca vulgaris</name>
    <dbReference type="NCBI Taxonomy" id="36596"/>
    <lineage>
        <taxon>Eukaryota</taxon>
        <taxon>Viridiplantae</taxon>
        <taxon>Streptophyta</taxon>
        <taxon>Embryophyta</taxon>
        <taxon>Tracheophyta</taxon>
        <taxon>Spermatophyta</taxon>
        <taxon>Magnoliopsida</taxon>
        <taxon>eudicotyledons</taxon>
        <taxon>Gunneridae</taxon>
        <taxon>Pentapetalae</taxon>
        <taxon>rosids</taxon>
        <taxon>fabids</taxon>
        <taxon>Rosales</taxon>
        <taxon>Rosaceae</taxon>
        <taxon>Amygdaloideae</taxon>
        <taxon>Amygdaleae</taxon>
        <taxon>Prunus</taxon>
    </lineage>
</organism>
<keyword evidence="4" id="KW-1185">Reference proteome</keyword>
<reference evidence="4" key="1">
    <citation type="journal article" date="2020" name="Genome Biol.">
        <title>Gamete binning: chromosome-level and haplotype-resolved genome assembly enabled by high-throughput single-cell sequencing of gamete genomes.</title>
        <authorList>
            <person name="Campoy J.A."/>
            <person name="Sun H."/>
            <person name="Goel M."/>
            <person name="Jiao W.-B."/>
            <person name="Folz-Donahue K."/>
            <person name="Wang N."/>
            <person name="Rubio M."/>
            <person name="Liu C."/>
            <person name="Kukat C."/>
            <person name="Ruiz D."/>
            <person name="Huettel B."/>
            <person name="Schneeberger K."/>
        </authorList>
    </citation>
    <scope>NUCLEOTIDE SEQUENCE [LARGE SCALE GENOMIC DNA]</scope>
    <source>
        <strain evidence="4">cv. Rojo Pasion</strain>
    </source>
</reference>
<evidence type="ECO:0000313" key="4">
    <source>
        <dbReference type="Proteomes" id="UP000507245"/>
    </source>
</evidence>
<dbReference type="EMBL" id="CAEKDK010000007">
    <property type="protein sequence ID" value="CAB4286962.1"/>
    <property type="molecule type" value="Genomic_DNA"/>
</dbReference>
<proteinExistence type="predicted"/>
<evidence type="ECO:0000313" key="3">
    <source>
        <dbReference type="Proteomes" id="UP000507222"/>
    </source>
</evidence>
<evidence type="ECO:0000313" key="2">
    <source>
        <dbReference type="EMBL" id="CAB4317327.1"/>
    </source>
</evidence>
<gene>
    <name evidence="1" type="ORF">CURHAP_LOCUS44754</name>
    <name evidence="2" type="ORF">ORAREDHAP_LOCUS44079</name>
</gene>
<protein>
    <submittedName>
        <fullName evidence="2">Uncharacterized protein</fullName>
    </submittedName>
</protein>
<reference evidence="2 3" key="2">
    <citation type="submission" date="2020-05" db="EMBL/GenBank/DDBJ databases">
        <authorList>
            <person name="Campoy J."/>
            <person name="Schneeberger K."/>
            <person name="Spophaly S."/>
        </authorList>
    </citation>
    <scope>NUCLEOTIDE SEQUENCE [LARGE SCALE GENOMIC DNA]</scope>
    <source>
        <strain evidence="2">PruArmRojPasFocal</strain>
    </source>
</reference>
<evidence type="ECO:0000313" key="1">
    <source>
        <dbReference type="EMBL" id="CAB4286962.1"/>
    </source>
</evidence>
<dbReference type="Proteomes" id="UP000507245">
    <property type="component" value="Unassembled WGS sequence"/>
</dbReference>
<dbReference type="EMBL" id="CAEKKB010000007">
    <property type="protein sequence ID" value="CAB4317327.1"/>
    <property type="molecule type" value="Genomic_DNA"/>
</dbReference>
<accession>A0A6J5XYJ9</accession>
<name>A0A6J5XYJ9_PRUAR</name>
<dbReference type="AlphaFoldDB" id="A0A6J5XYJ9"/>